<gene>
    <name evidence="1" type="ORF">HG15A2_03470</name>
</gene>
<keyword evidence="2" id="KW-1185">Reference proteome</keyword>
<sequence length="133" mass="15166">MPATLTVYDESTTGDRGEPIVLEFLTEHVTVHELIRQRVYQEVQDYNLSQAKEPVFKGLIQPTEAEKTLNGYKLKKKRQIDWQEQFDKALEAFATRNILVLVNDTQAESLEDEVTITPETDVSFLKLVLLVGG</sequence>
<name>A0A517MQN4_9BACT</name>
<evidence type="ECO:0000313" key="2">
    <source>
        <dbReference type="Proteomes" id="UP000319852"/>
    </source>
</evidence>
<dbReference type="OrthoDB" id="214814at2"/>
<evidence type="ECO:0000313" key="1">
    <source>
        <dbReference type="EMBL" id="QDS97087.1"/>
    </source>
</evidence>
<reference evidence="1 2" key="1">
    <citation type="submission" date="2019-02" db="EMBL/GenBank/DDBJ databases">
        <title>Deep-cultivation of Planctomycetes and their phenomic and genomic characterization uncovers novel biology.</title>
        <authorList>
            <person name="Wiegand S."/>
            <person name="Jogler M."/>
            <person name="Boedeker C."/>
            <person name="Pinto D."/>
            <person name="Vollmers J."/>
            <person name="Rivas-Marin E."/>
            <person name="Kohn T."/>
            <person name="Peeters S.H."/>
            <person name="Heuer A."/>
            <person name="Rast P."/>
            <person name="Oberbeckmann S."/>
            <person name="Bunk B."/>
            <person name="Jeske O."/>
            <person name="Meyerdierks A."/>
            <person name="Storesund J.E."/>
            <person name="Kallscheuer N."/>
            <person name="Luecker S."/>
            <person name="Lage O.M."/>
            <person name="Pohl T."/>
            <person name="Merkel B.J."/>
            <person name="Hornburger P."/>
            <person name="Mueller R.-W."/>
            <person name="Bruemmer F."/>
            <person name="Labrenz M."/>
            <person name="Spormann A.M."/>
            <person name="Op den Camp H."/>
            <person name="Overmann J."/>
            <person name="Amann R."/>
            <person name="Jetten M.S.M."/>
            <person name="Mascher T."/>
            <person name="Medema M.H."/>
            <person name="Devos D.P."/>
            <person name="Kaster A.-K."/>
            <person name="Ovreas L."/>
            <person name="Rohde M."/>
            <person name="Galperin M.Y."/>
            <person name="Jogler C."/>
        </authorList>
    </citation>
    <scope>NUCLEOTIDE SEQUENCE [LARGE SCALE GENOMIC DNA]</scope>
    <source>
        <strain evidence="1 2">HG15A2</strain>
    </source>
</reference>
<proteinExistence type="predicted"/>
<dbReference type="Proteomes" id="UP000319852">
    <property type="component" value="Chromosome"/>
</dbReference>
<dbReference type="EMBL" id="CP036263">
    <property type="protein sequence ID" value="QDS97087.1"/>
    <property type="molecule type" value="Genomic_DNA"/>
</dbReference>
<dbReference type="KEGG" id="amob:HG15A2_03470"/>
<accession>A0A517MQN4</accession>
<protein>
    <submittedName>
        <fullName evidence="1">Uncharacterized protein</fullName>
    </submittedName>
</protein>
<organism evidence="1 2">
    <name type="scientific">Adhaeretor mobilis</name>
    <dbReference type="NCBI Taxonomy" id="1930276"/>
    <lineage>
        <taxon>Bacteria</taxon>
        <taxon>Pseudomonadati</taxon>
        <taxon>Planctomycetota</taxon>
        <taxon>Planctomycetia</taxon>
        <taxon>Pirellulales</taxon>
        <taxon>Lacipirellulaceae</taxon>
        <taxon>Adhaeretor</taxon>
    </lineage>
</organism>
<dbReference type="AlphaFoldDB" id="A0A517MQN4"/>
<dbReference type="RefSeq" id="WP_145057193.1">
    <property type="nucleotide sequence ID" value="NZ_CP036263.1"/>
</dbReference>